<dbReference type="SUPFAM" id="SSF53756">
    <property type="entry name" value="UDP-Glycosyltransferase/glycogen phosphorylase"/>
    <property type="match status" value="1"/>
</dbReference>
<evidence type="ECO:0000313" key="1">
    <source>
        <dbReference type="EMBL" id="MTD33363.1"/>
    </source>
</evidence>
<dbReference type="Gene3D" id="3.40.50.2000">
    <property type="entry name" value="Glycogen Phosphorylase B"/>
    <property type="match status" value="1"/>
</dbReference>
<gene>
    <name evidence="1" type="ORF">GKE73_10325</name>
</gene>
<dbReference type="AlphaFoldDB" id="A0A844GAE4"/>
<organism evidence="1 2">
    <name type="scientific">Paludibacterium denitrificans</name>
    <dbReference type="NCBI Taxonomy" id="2675226"/>
    <lineage>
        <taxon>Bacteria</taxon>
        <taxon>Pseudomonadati</taxon>
        <taxon>Pseudomonadota</taxon>
        <taxon>Betaproteobacteria</taxon>
        <taxon>Neisseriales</taxon>
        <taxon>Chromobacteriaceae</taxon>
        <taxon>Paludibacterium</taxon>
    </lineage>
</organism>
<dbReference type="Pfam" id="PF13692">
    <property type="entry name" value="Glyco_trans_1_4"/>
    <property type="match status" value="1"/>
</dbReference>
<proteinExistence type="predicted"/>
<keyword evidence="2" id="KW-1185">Reference proteome</keyword>
<accession>A0A844GAE4</accession>
<protein>
    <submittedName>
        <fullName evidence="1">Glycosyltransferase</fullName>
    </submittedName>
</protein>
<sequence length="272" mass="30233">MLVVNASSVWHDVPSLKHDSHRDISTGARRCAALERMALSRAQFNVTFSFSDATRLRRLHSAHSTMISVIDHPACARKLKPIPNRWLLIGNWTRAENCEGAQDFLLTCAELLKEIKNETSLPAIFHIAGYGSDAFITEIIKQHPELKNIQIIVSSYYQNITDFTEMALLAPLSRGAGIKLKTIEAWAAGIPVIGTAQAFSGLPKSIWHHGGLRVSSITEMARLCILPSSYNRLSRDIDKLNAIAAYEAYQTAIRSSDHISALEKKLREQSTI</sequence>
<keyword evidence="1" id="KW-0808">Transferase</keyword>
<dbReference type="Proteomes" id="UP000446658">
    <property type="component" value="Unassembled WGS sequence"/>
</dbReference>
<reference evidence="1 2" key="1">
    <citation type="submission" date="2019-11" db="EMBL/GenBank/DDBJ databases">
        <title>Draft genome sequence of Paludibacterium sp. dN18-1.</title>
        <authorList>
            <person name="Im W.-T."/>
        </authorList>
    </citation>
    <scope>NUCLEOTIDE SEQUENCE [LARGE SCALE GENOMIC DNA]</scope>
    <source>
        <strain evidence="2">dN 18-1</strain>
    </source>
</reference>
<evidence type="ECO:0000313" key="2">
    <source>
        <dbReference type="Proteomes" id="UP000446658"/>
    </source>
</evidence>
<name>A0A844GAE4_9NEIS</name>
<comment type="caution">
    <text evidence="1">The sequence shown here is derived from an EMBL/GenBank/DDBJ whole genome shotgun (WGS) entry which is preliminary data.</text>
</comment>
<dbReference type="GO" id="GO:0016740">
    <property type="term" value="F:transferase activity"/>
    <property type="evidence" value="ECO:0007669"/>
    <property type="project" value="UniProtKB-KW"/>
</dbReference>
<dbReference type="EMBL" id="WLYX01000001">
    <property type="protein sequence ID" value="MTD33363.1"/>
    <property type="molecule type" value="Genomic_DNA"/>
</dbReference>